<dbReference type="SUPFAM" id="SSF49764">
    <property type="entry name" value="HSP20-like chaperones"/>
    <property type="match status" value="1"/>
</dbReference>
<accession>A0A150XUR7</accession>
<comment type="similarity">
    <text evidence="1 2">Belongs to the small heat shock protein (HSP20) family.</text>
</comment>
<gene>
    <name evidence="4" type="ORF">AWN68_14500</name>
</gene>
<reference evidence="4 5" key="1">
    <citation type="submission" date="2016-01" db="EMBL/GenBank/DDBJ databases">
        <title>Genome sequencing of Roseivirga echinicomitans KMM 6058.</title>
        <authorList>
            <person name="Selvaratnam C."/>
            <person name="Thevarajoo S."/>
            <person name="Goh K.M."/>
            <person name="Ee R."/>
            <person name="Chan K.-G."/>
            <person name="Chong C.S."/>
        </authorList>
    </citation>
    <scope>NUCLEOTIDE SEQUENCE [LARGE SCALE GENOMIC DNA]</scope>
    <source>
        <strain evidence="4 5">KMM 6058</strain>
    </source>
</reference>
<evidence type="ECO:0000256" key="2">
    <source>
        <dbReference type="RuleBase" id="RU003616"/>
    </source>
</evidence>
<dbReference type="AlphaFoldDB" id="A0A150XUR7"/>
<evidence type="ECO:0000259" key="3">
    <source>
        <dbReference type="PROSITE" id="PS01031"/>
    </source>
</evidence>
<dbReference type="EMBL" id="LRDB01000003">
    <property type="protein sequence ID" value="KYG82463.1"/>
    <property type="molecule type" value="Genomic_DNA"/>
</dbReference>
<dbReference type="PANTHER" id="PTHR11527">
    <property type="entry name" value="HEAT-SHOCK PROTEIN 20 FAMILY MEMBER"/>
    <property type="match status" value="1"/>
</dbReference>
<evidence type="ECO:0000256" key="1">
    <source>
        <dbReference type="PROSITE-ProRule" id="PRU00285"/>
    </source>
</evidence>
<dbReference type="STRING" id="296218.AWN68_14500"/>
<dbReference type="InterPro" id="IPR008978">
    <property type="entry name" value="HSP20-like_chaperone"/>
</dbReference>
<dbReference type="Pfam" id="PF00011">
    <property type="entry name" value="HSP20"/>
    <property type="match status" value="1"/>
</dbReference>
<dbReference type="CDD" id="cd06464">
    <property type="entry name" value="ACD_sHsps-like"/>
    <property type="match status" value="1"/>
</dbReference>
<feature type="domain" description="SHSP" evidence="3">
    <location>
        <begin position="39"/>
        <end position="150"/>
    </location>
</feature>
<name>A0A150XUR7_9BACT</name>
<dbReference type="RefSeq" id="WP_068412430.1">
    <property type="nucleotide sequence ID" value="NZ_LRDB01000003.1"/>
</dbReference>
<sequence length="150" mass="17835">MNRDKDPKWNRIKRGPFHRIGDSYSHFFNTEHFMGRSAFDKTWLAPEIPSNLRKEEEAYTIEMALPGFKKEEISIYVEDDLLRVKAEREDDYKDKYLRKEIHLDSLKRNFQLEENVDRDKIEAAYENGLLRILLPPNGKASHKKKLIKVA</sequence>
<dbReference type="InterPro" id="IPR031107">
    <property type="entry name" value="Small_HSP"/>
</dbReference>
<proteinExistence type="inferred from homology"/>
<organism evidence="4 5">
    <name type="scientific">Roseivirga echinicomitans</name>
    <dbReference type="NCBI Taxonomy" id="296218"/>
    <lineage>
        <taxon>Bacteria</taxon>
        <taxon>Pseudomonadati</taxon>
        <taxon>Bacteroidota</taxon>
        <taxon>Cytophagia</taxon>
        <taxon>Cytophagales</taxon>
        <taxon>Roseivirgaceae</taxon>
        <taxon>Roseivirga</taxon>
    </lineage>
</organism>
<evidence type="ECO:0000313" key="5">
    <source>
        <dbReference type="Proteomes" id="UP000075615"/>
    </source>
</evidence>
<comment type="caution">
    <text evidence="4">The sequence shown here is derived from an EMBL/GenBank/DDBJ whole genome shotgun (WGS) entry which is preliminary data.</text>
</comment>
<dbReference type="PROSITE" id="PS01031">
    <property type="entry name" value="SHSP"/>
    <property type="match status" value="1"/>
</dbReference>
<protein>
    <recommendedName>
        <fullName evidence="3">SHSP domain-containing protein</fullName>
    </recommendedName>
</protein>
<dbReference type="OrthoDB" id="983173at2"/>
<keyword evidence="5" id="KW-1185">Reference proteome</keyword>
<evidence type="ECO:0000313" key="4">
    <source>
        <dbReference type="EMBL" id="KYG82463.1"/>
    </source>
</evidence>
<dbReference type="Proteomes" id="UP000075615">
    <property type="component" value="Unassembled WGS sequence"/>
</dbReference>
<dbReference type="Gene3D" id="2.60.40.790">
    <property type="match status" value="1"/>
</dbReference>
<dbReference type="InterPro" id="IPR002068">
    <property type="entry name" value="A-crystallin/Hsp20_dom"/>
</dbReference>